<comment type="caution">
    <text evidence="3">The sequence shown here is derived from an EMBL/GenBank/DDBJ whole genome shotgun (WGS) entry which is preliminary data.</text>
</comment>
<dbReference type="AlphaFoldDB" id="A0A853EHD7"/>
<organism evidence="3 4">
    <name type="scientific">Actinomyces bowdenii</name>
    <dbReference type="NCBI Taxonomy" id="131109"/>
    <lineage>
        <taxon>Bacteria</taxon>
        <taxon>Bacillati</taxon>
        <taxon>Actinomycetota</taxon>
        <taxon>Actinomycetes</taxon>
        <taxon>Actinomycetales</taxon>
        <taxon>Actinomycetaceae</taxon>
        <taxon>Actinomyces</taxon>
    </lineage>
</organism>
<keyword evidence="1" id="KW-0472">Membrane</keyword>
<dbReference type="InterPro" id="IPR011047">
    <property type="entry name" value="Quinoprotein_ADH-like_sf"/>
</dbReference>
<gene>
    <name evidence="3" type="ORF">HZZ05_04620</name>
</gene>
<evidence type="ECO:0000259" key="2">
    <source>
        <dbReference type="Pfam" id="PF13360"/>
    </source>
</evidence>
<keyword evidence="1" id="KW-0812">Transmembrane</keyword>
<dbReference type="InterPro" id="IPR002372">
    <property type="entry name" value="PQQ_rpt_dom"/>
</dbReference>
<feature type="transmembrane region" description="Helical" evidence="1">
    <location>
        <begin position="75"/>
        <end position="94"/>
    </location>
</feature>
<dbReference type="Gene3D" id="2.40.128.630">
    <property type="match status" value="1"/>
</dbReference>
<accession>A0A853EHD7</accession>
<reference evidence="3 4" key="1">
    <citation type="submission" date="2020-07" db="EMBL/GenBank/DDBJ databases">
        <title>MOT database genomes.</title>
        <authorList>
            <person name="Joseph S."/>
            <person name="Aduse-Opoku J."/>
            <person name="Hashim A."/>
            <person name="Wade W."/>
            <person name="Curtis M."/>
        </authorList>
    </citation>
    <scope>NUCLEOTIDE SEQUENCE [LARGE SCALE GENOMIC DNA]</scope>
    <source>
        <strain evidence="3 4">WMus004</strain>
    </source>
</reference>
<feature type="transmembrane region" description="Helical" evidence="1">
    <location>
        <begin position="160"/>
        <end position="186"/>
    </location>
</feature>
<feature type="transmembrane region" description="Helical" evidence="1">
    <location>
        <begin position="43"/>
        <end position="63"/>
    </location>
</feature>
<dbReference type="EMBL" id="JACBXV010000039">
    <property type="protein sequence ID" value="NYS68807.1"/>
    <property type="molecule type" value="Genomic_DNA"/>
</dbReference>
<protein>
    <submittedName>
        <fullName evidence="3">PQQ-binding-like beta-propeller repeat protein</fullName>
    </submittedName>
</protein>
<sequence>MLALTAQAVRDGAVLASLYFAYRITALDADGRGPGVFRGGDAAIAPGWVVLSLLGVLVIVMALRTMQRYVARLPVALSLLAGAAACGYGLERWWDDSPSEAPSDHLNLTLVTLALSLSLAVSMDLIKRLLQAPEASTSEHDGRAARAARLQRALRGARQYWWAPALSGVAVGMVGILVLSGAVGYVSSRFDPAGHVTVQPQGRAPGVPDSLTGEVAWTTVVEDAHLQRLYRGSDGAVLITASTARGISARDGATTWQYSLPVRIRESAISPDGAHVALIYDDVVLDSEDGPPAIVILDTATGQVVWERRAREGEPVAVQMTDSVALVGSEGISLEDGRRLWRLEDHVAQGPALDESADSHEPVLGSFSAGHSTLVLARQCRGEAGLPVSVCSLTLADDSDPSRTRTLEGVVVEDGNAQRPTLVEGWTVRRTQEDPEALEAVSIDTGETVPVGTYLAADSVASDSRLVLYTRGEPRPQDSGQRSGQAEDAYVDERIGAVLDIATGELTEVAGPPVFDDGGERLDTTGWMTRDTGQIRVSEDASQRTVEITRVDGGDPIVLSPQRSMRGYFPDTPTYGSSFPERAAVAAPGVAVVAQWVNDPLVDSGIILFGVR</sequence>
<proteinExistence type="predicted"/>
<feature type="transmembrane region" description="Helical" evidence="1">
    <location>
        <begin position="106"/>
        <end position="126"/>
    </location>
</feature>
<keyword evidence="1" id="KW-1133">Transmembrane helix</keyword>
<name>A0A853EHD7_9ACTO</name>
<evidence type="ECO:0000256" key="1">
    <source>
        <dbReference type="SAM" id="Phobius"/>
    </source>
</evidence>
<evidence type="ECO:0000313" key="4">
    <source>
        <dbReference type="Proteomes" id="UP000572528"/>
    </source>
</evidence>
<dbReference type="SUPFAM" id="SSF50998">
    <property type="entry name" value="Quinoprotein alcohol dehydrogenase-like"/>
    <property type="match status" value="1"/>
</dbReference>
<evidence type="ECO:0000313" key="3">
    <source>
        <dbReference type="EMBL" id="NYS68807.1"/>
    </source>
</evidence>
<dbReference type="Pfam" id="PF13360">
    <property type="entry name" value="PQQ_2"/>
    <property type="match status" value="1"/>
</dbReference>
<dbReference type="Proteomes" id="UP000572528">
    <property type="component" value="Unassembled WGS sequence"/>
</dbReference>
<feature type="domain" description="Pyrrolo-quinoline quinone repeat" evidence="2">
    <location>
        <begin position="210"/>
        <end position="330"/>
    </location>
</feature>